<evidence type="ECO:0000313" key="1">
    <source>
        <dbReference type="EMBL" id="PWN46736.1"/>
    </source>
</evidence>
<reference evidence="1 2" key="1">
    <citation type="journal article" date="2018" name="Mol. Biol. Evol.">
        <title>Broad Genomic Sampling Reveals a Smut Pathogenic Ancestry of the Fungal Clade Ustilaginomycotina.</title>
        <authorList>
            <person name="Kijpornyongpan T."/>
            <person name="Mondo S.J."/>
            <person name="Barry K."/>
            <person name="Sandor L."/>
            <person name="Lee J."/>
            <person name="Lipzen A."/>
            <person name="Pangilinan J."/>
            <person name="LaButti K."/>
            <person name="Hainaut M."/>
            <person name="Henrissat B."/>
            <person name="Grigoriev I.V."/>
            <person name="Spatafora J.W."/>
            <person name="Aime M.C."/>
        </authorList>
    </citation>
    <scope>NUCLEOTIDE SEQUENCE [LARGE SCALE GENOMIC DNA]</scope>
    <source>
        <strain evidence="1 2">SA 807</strain>
    </source>
</reference>
<proteinExistence type="predicted"/>
<name>A0ACD0NLQ9_9BASI</name>
<dbReference type="EMBL" id="KZ820743">
    <property type="protein sequence ID" value="PWN46736.1"/>
    <property type="molecule type" value="Genomic_DNA"/>
</dbReference>
<dbReference type="Proteomes" id="UP000245626">
    <property type="component" value="Unassembled WGS sequence"/>
</dbReference>
<accession>A0ACD0NLQ9</accession>
<protein>
    <submittedName>
        <fullName evidence="1">Uncharacterized protein</fullName>
    </submittedName>
</protein>
<evidence type="ECO:0000313" key="2">
    <source>
        <dbReference type="Proteomes" id="UP000245626"/>
    </source>
</evidence>
<keyword evidence="2" id="KW-1185">Reference proteome</keyword>
<organism evidence="1 2">
    <name type="scientific">Violaceomyces palustris</name>
    <dbReference type="NCBI Taxonomy" id="1673888"/>
    <lineage>
        <taxon>Eukaryota</taxon>
        <taxon>Fungi</taxon>
        <taxon>Dikarya</taxon>
        <taxon>Basidiomycota</taxon>
        <taxon>Ustilaginomycotina</taxon>
        <taxon>Ustilaginomycetes</taxon>
        <taxon>Violaceomycetales</taxon>
        <taxon>Violaceomycetaceae</taxon>
        <taxon>Violaceomyces</taxon>
    </lineage>
</organism>
<sequence>MSSFIGLFVEIKLHSQPGQPRLGRIKDVDQSKHTVSLQTLSSTVEAPPQVDVFPRSDIASITLINNGLGPPAADPKPNQSRPHQPQPPNPTNPPPPPPSLPTLASKLSNSNRKLQSTPPPLPFPSSSPSPLPTFSDPAIVSFDKPQTHSAKRSPQPPHRQTVQSHPQTHALPVPPPQPQQPQALTQLFAASSQASSSSSKPPSSPSSAHLPSPVLAKSANANGGMNPKKKTSNHPLSKAQQQQHHHQHHHQNDTSANSARSATPRINEPKQTPAASLGFEEEFDFGAGLRQFDKKKIWEEIRSSDQTDPSTLLVSHNRISGSAQPLNRGPNSVGPANSTTSSWPAGAGGAAGARNGQTKLGPKEMVLSPSPPTKARLEHDSDLESISDLDQSPSKANRSSSRSNSKPKQPSVTQLGLETKGGKKEDLGGSRKRMEGKGQQHAPNHIAPSRMVGSAVASVDGKPSYQELEDEIRRLRDELALARRRNQLLEELAGLGLGGSGGGSRAGSTLASPSLSNVESLFRTGGGKESDEGDRGKGSKFYKVDDESSQRASGATEAEESDRQAAGGAKQSRRIETADRKGSKGGGIEEDVQEEDEQQEEDEGKRFAKLLEPPLITLLFASSASQHAALARVEAFYESSSNSKQYMDLKRAKEEKICNNYQGFNLPISAVREWFSKLRSHVQSAKGRGAGKEGEEGEEKKDVGDDDDDGWKAECNEEEVEFLEMLFDLGALGREEGEVGSDDDKWKYIISTVAAQCLSTLPHERLHALYHLSERYRDLVSEQWSNLTKVTRKAIEQDLGMRKYSESVFQDEFQAYLAEGPRTEAEFGNKCKQECKQVAEVLRSNVGQLWQEVIQQGSAGREGEEQQAWMSDSERERLWERTKWQVLESDKRRKRGGGGLAASGGDKKGAKGRKKGKAGGKKVSSK</sequence>
<gene>
    <name evidence="1" type="ORF">IE53DRAFT_336543</name>
</gene>